<dbReference type="InterPro" id="IPR050890">
    <property type="entry name" value="PTS_EIIA_component"/>
</dbReference>
<evidence type="ECO:0000313" key="9">
    <source>
        <dbReference type="Proteomes" id="UP000013523"/>
    </source>
</evidence>
<dbReference type="Proteomes" id="UP000013523">
    <property type="component" value="Chromosome"/>
</dbReference>
<dbReference type="GO" id="GO:0005737">
    <property type="term" value="C:cytoplasm"/>
    <property type="evidence" value="ECO:0007669"/>
    <property type="project" value="UniProtKB-SubCell"/>
</dbReference>
<dbReference type="PROSITE" id="PS00371">
    <property type="entry name" value="PTS_EIIA_TYPE_1_HIS"/>
    <property type="match status" value="1"/>
</dbReference>
<evidence type="ECO:0000256" key="2">
    <source>
        <dbReference type="ARBA" id="ARBA00022448"/>
    </source>
</evidence>
<dbReference type="PATRIC" id="fig|86416.3.peg.2060"/>
<dbReference type="Gene3D" id="2.70.70.10">
    <property type="entry name" value="Glucose Permease (Domain IIA)"/>
    <property type="match status" value="1"/>
</dbReference>
<accession>R4KBG0</accession>
<keyword evidence="9" id="KW-1185">Reference proteome</keyword>
<keyword evidence="2" id="KW-0813">Transport</keyword>
<dbReference type="KEGG" id="cpas:Clopa_2088"/>
<feature type="domain" description="PTS EIIA type-1" evidence="7">
    <location>
        <begin position="19"/>
        <end position="123"/>
    </location>
</feature>
<dbReference type="STRING" id="86416.Clopa_2088"/>
<dbReference type="InterPro" id="IPR001127">
    <property type="entry name" value="PTS_EIIA_1_perm"/>
</dbReference>
<comment type="subcellular location">
    <subcellularLocation>
        <location evidence="1">Cytoplasm</location>
    </subcellularLocation>
</comment>
<protein>
    <submittedName>
        <fullName evidence="8">PTS system, glucose subfamily, IIA component</fullName>
    </submittedName>
</protein>
<evidence type="ECO:0000256" key="5">
    <source>
        <dbReference type="ARBA" id="ARBA00022683"/>
    </source>
</evidence>
<dbReference type="HOGENOM" id="CLU_012312_5_4_9"/>
<evidence type="ECO:0000256" key="3">
    <source>
        <dbReference type="ARBA" id="ARBA00022597"/>
    </source>
</evidence>
<name>R4KBG0_CLOPA</name>
<evidence type="ECO:0000256" key="4">
    <source>
        <dbReference type="ARBA" id="ARBA00022679"/>
    </source>
</evidence>
<keyword evidence="5" id="KW-0598">Phosphotransferase system</keyword>
<dbReference type="InterPro" id="IPR011055">
    <property type="entry name" value="Dup_hybrid_motif"/>
</dbReference>
<dbReference type="OrthoDB" id="92465at2"/>
<dbReference type="PANTHER" id="PTHR45008">
    <property type="entry name" value="PTS SYSTEM GLUCOSE-SPECIFIC EIIA COMPONENT"/>
    <property type="match status" value="1"/>
</dbReference>
<evidence type="ECO:0000256" key="1">
    <source>
        <dbReference type="ARBA" id="ARBA00004496"/>
    </source>
</evidence>
<organism evidence="8 9">
    <name type="scientific">Clostridium pasteurianum BC1</name>
    <dbReference type="NCBI Taxonomy" id="86416"/>
    <lineage>
        <taxon>Bacteria</taxon>
        <taxon>Bacillati</taxon>
        <taxon>Bacillota</taxon>
        <taxon>Clostridia</taxon>
        <taxon>Eubacteriales</taxon>
        <taxon>Clostridiaceae</taxon>
        <taxon>Clostridium</taxon>
    </lineage>
</organism>
<keyword evidence="6" id="KW-0418">Kinase</keyword>
<dbReference type="GO" id="GO:0016301">
    <property type="term" value="F:kinase activity"/>
    <property type="evidence" value="ECO:0007669"/>
    <property type="project" value="UniProtKB-KW"/>
</dbReference>
<evidence type="ECO:0000259" key="7">
    <source>
        <dbReference type="PROSITE" id="PS51093"/>
    </source>
</evidence>
<gene>
    <name evidence="8" type="ORF">Clopa_2088</name>
</gene>
<keyword evidence="4" id="KW-0808">Transferase</keyword>
<dbReference type="PROSITE" id="PS51093">
    <property type="entry name" value="PTS_EIIA_TYPE_1"/>
    <property type="match status" value="1"/>
</dbReference>
<proteinExistence type="predicted"/>
<evidence type="ECO:0000256" key="6">
    <source>
        <dbReference type="ARBA" id="ARBA00022777"/>
    </source>
</evidence>
<dbReference type="AlphaFoldDB" id="R4KBG0"/>
<dbReference type="FunFam" id="2.70.70.10:FF:000001">
    <property type="entry name" value="PTS system glucose-specific IIA component"/>
    <property type="match status" value="1"/>
</dbReference>
<sequence length="149" mass="16390">MSIYSPTKGNLVRLELVPDDTFAKKMLGDGAALEIEEDIICAPQDGTIKVLFPSKHAFVVETKEGIEILVHIGLDTVNLQGEGFEAIAKVEDKVKVGDPIIKVNRDLIKSKGFNLITMVIVANIENIKDIIMLEEGNVNKMTEIVKCKL</sequence>
<dbReference type="EMBL" id="CP003261">
    <property type="protein sequence ID" value="AGK96970.1"/>
    <property type="molecule type" value="Genomic_DNA"/>
</dbReference>
<reference evidence="8 9" key="1">
    <citation type="submission" date="2012-01" db="EMBL/GenBank/DDBJ databases">
        <title>Complete sequence of chromosome of Clostridium pasteurianum BC1.</title>
        <authorList>
            <consortium name="US DOE Joint Genome Institute"/>
            <person name="Lucas S."/>
            <person name="Han J."/>
            <person name="Lapidus A."/>
            <person name="Cheng J.-F."/>
            <person name="Goodwin L."/>
            <person name="Pitluck S."/>
            <person name="Peters L."/>
            <person name="Mikhailova N."/>
            <person name="Teshima H."/>
            <person name="Detter J.C."/>
            <person name="Han C."/>
            <person name="Tapia R."/>
            <person name="Land M."/>
            <person name="Hauser L."/>
            <person name="Kyrpides N."/>
            <person name="Ivanova N."/>
            <person name="Pagani I."/>
            <person name="Dunn J."/>
            <person name="Taghavi S."/>
            <person name="Francis A."/>
            <person name="van der Lelie D."/>
            <person name="Woyke T."/>
        </authorList>
    </citation>
    <scope>NUCLEOTIDE SEQUENCE [LARGE SCALE GENOMIC DNA]</scope>
    <source>
        <strain evidence="8 9">BC1</strain>
    </source>
</reference>
<dbReference type="Pfam" id="PF00358">
    <property type="entry name" value="PTS_EIIA_1"/>
    <property type="match status" value="1"/>
</dbReference>
<dbReference type="PANTHER" id="PTHR45008:SF1">
    <property type="entry name" value="PTS SYSTEM GLUCOSE-SPECIFIC EIIA COMPONENT"/>
    <property type="match status" value="1"/>
</dbReference>
<dbReference type="GO" id="GO:0009401">
    <property type="term" value="P:phosphoenolpyruvate-dependent sugar phosphotransferase system"/>
    <property type="evidence" value="ECO:0007669"/>
    <property type="project" value="UniProtKB-KW"/>
</dbReference>
<dbReference type="eggNOG" id="COG2190">
    <property type="taxonomic scope" value="Bacteria"/>
</dbReference>
<evidence type="ECO:0000313" key="8">
    <source>
        <dbReference type="EMBL" id="AGK96970.1"/>
    </source>
</evidence>
<dbReference type="NCBIfam" id="TIGR00830">
    <property type="entry name" value="PTBA"/>
    <property type="match status" value="1"/>
</dbReference>
<dbReference type="SUPFAM" id="SSF51261">
    <property type="entry name" value="Duplicated hybrid motif"/>
    <property type="match status" value="1"/>
</dbReference>
<keyword evidence="3" id="KW-0762">Sugar transport</keyword>